<organism evidence="9 10">
    <name type="scientific">Rhodococcus opacus RKJ300 = JCM 13270</name>
    <dbReference type="NCBI Taxonomy" id="1165867"/>
    <lineage>
        <taxon>Bacteria</taxon>
        <taxon>Bacillati</taxon>
        <taxon>Actinomycetota</taxon>
        <taxon>Actinomycetes</taxon>
        <taxon>Mycobacteriales</taxon>
        <taxon>Nocardiaceae</taxon>
        <taxon>Rhodococcus</taxon>
    </lineage>
</organism>
<keyword evidence="4" id="KW-0560">Oxidoreductase</keyword>
<evidence type="ECO:0000313" key="10">
    <source>
        <dbReference type="Proteomes" id="UP000006447"/>
    </source>
</evidence>
<protein>
    <submittedName>
        <fullName evidence="9">Rieske (2Fe-2S) domain-containing protein</fullName>
    </submittedName>
</protein>
<dbReference type="GO" id="GO:0051537">
    <property type="term" value="F:2 iron, 2 sulfur cluster binding"/>
    <property type="evidence" value="ECO:0007669"/>
    <property type="project" value="UniProtKB-KW"/>
</dbReference>
<dbReference type="PRINTS" id="PR00090">
    <property type="entry name" value="RNGDIOXGNASE"/>
</dbReference>
<keyword evidence="6" id="KW-0411">Iron-sulfur</keyword>
<evidence type="ECO:0000313" key="9">
    <source>
        <dbReference type="EMBL" id="EID81784.1"/>
    </source>
</evidence>
<dbReference type="CDD" id="cd03469">
    <property type="entry name" value="Rieske_RO_Alpha_N"/>
    <property type="match status" value="1"/>
</dbReference>
<evidence type="ECO:0000256" key="2">
    <source>
        <dbReference type="ARBA" id="ARBA00022714"/>
    </source>
</evidence>
<dbReference type="InterPro" id="IPR036922">
    <property type="entry name" value="Rieske_2Fe-2S_sf"/>
</dbReference>
<dbReference type="Proteomes" id="UP000006447">
    <property type="component" value="Unassembled WGS sequence"/>
</dbReference>
<keyword evidence="3" id="KW-0479">Metal-binding</keyword>
<evidence type="ECO:0000256" key="7">
    <source>
        <dbReference type="ARBA" id="ARBA00023027"/>
    </source>
</evidence>
<dbReference type="GO" id="GO:0005506">
    <property type="term" value="F:iron ion binding"/>
    <property type="evidence" value="ECO:0007669"/>
    <property type="project" value="InterPro"/>
</dbReference>
<evidence type="ECO:0000256" key="5">
    <source>
        <dbReference type="ARBA" id="ARBA00023004"/>
    </source>
</evidence>
<evidence type="ECO:0000256" key="1">
    <source>
        <dbReference type="ARBA" id="ARBA00001962"/>
    </source>
</evidence>
<dbReference type="Gene3D" id="3.90.380.10">
    <property type="entry name" value="Naphthalene 1,2-dioxygenase Alpha Subunit, Chain A, domain 1"/>
    <property type="match status" value="1"/>
</dbReference>
<keyword evidence="2" id="KW-0001">2Fe-2S</keyword>
<dbReference type="PROSITE" id="PS00570">
    <property type="entry name" value="RING_HYDROXYL_ALPHA"/>
    <property type="match status" value="1"/>
</dbReference>
<proteinExistence type="predicted"/>
<dbReference type="PATRIC" id="fig|1165867.3.peg.279"/>
<name>I0WZG8_RHOOP</name>
<comment type="cofactor">
    <cofactor evidence="1">
        <name>Fe cation</name>
        <dbReference type="ChEBI" id="CHEBI:24875"/>
    </cofactor>
</comment>
<comment type="caution">
    <text evidence="9">The sequence shown here is derived from an EMBL/GenBank/DDBJ whole genome shotgun (WGS) entry which is preliminary data.</text>
</comment>
<dbReference type="Gene3D" id="2.102.10.10">
    <property type="entry name" value="Rieske [2Fe-2S] iron-sulphur domain"/>
    <property type="match status" value="1"/>
</dbReference>
<dbReference type="InterPro" id="IPR015879">
    <property type="entry name" value="Ring_hydroxy_dOase_asu_C_dom"/>
</dbReference>
<dbReference type="PROSITE" id="PS51296">
    <property type="entry name" value="RIESKE"/>
    <property type="match status" value="1"/>
</dbReference>
<reference evidence="9 10" key="1">
    <citation type="journal article" date="2012" name="J. Bacteriol.">
        <title>Draft genome sequence of the nitrophenol-degrading actinomycete Rhodococcus imtechensis RKJ300.</title>
        <authorList>
            <person name="Vikram S."/>
            <person name="Kumar S."/>
            <person name="Subramanian S."/>
            <person name="Raghava G.P."/>
        </authorList>
    </citation>
    <scope>NUCLEOTIDE SEQUENCE [LARGE SCALE GENOMIC DNA]</scope>
    <source>
        <strain evidence="9 10">RKJ300</strain>
    </source>
</reference>
<evidence type="ECO:0000256" key="4">
    <source>
        <dbReference type="ARBA" id="ARBA00023002"/>
    </source>
</evidence>
<evidence type="ECO:0000259" key="8">
    <source>
        <dbReference type="PROSITE" id="PS51296"/>
    </source>
</evidence>
<dbReference type="GO" id="GO:0004497">
    <property type="term" value="F:monooxygenase activity"/>
    <property type="evidence" value="ECO:0007669"/>
    <property type="project" value="UniProtKB-ARBA"/>
</dbReference>
<dbReference type="AlphaFoldDB" id="I0WZG8"/>
<dbReference type="Pfam" id="PF00848">
    <property type="entry name" value="Ring_hydroxyl_A"/>
    <property type="match status" value="1"/>
</dbReference>
<feature type="domain" description="Rieske" evidence="8">
    <location>
        <begin position="49"/>
        <end position="157"/>
    </location>
</feature>
<keyword evidence="7" id="KW-0520">NAD</keyword>
<dbReference type="SUPFAM" id="SSF50022">
    <property type="entry name" value="ISP domain"/>
    <property type="match status" value="1"/>
</dbReference>
<dbReference type="EMBL" id="AJJH01000010">
    <property type="protein sequence ID" value="EID81784.1"/>
    <property type="molecule type" value="Genomic_DNA"/>
</dbReference>
<dbReference type="SUPFAM" id="SSF55961">
    <property type="entry name" value="Bet v1-like"/>
    <property type="match status" value="1"/>
</dbReference>
<dbReference type="InterPro" id="IPR015881">
    <property type="entry name" value="ARHD_Rieske_2Fe_2S"/>
</dbReference>
<dbReference type="GO" id="GO:0016705">
    <property type="term" value="F:oxidoreductase activity, acting on paired donors, with incorporation or reduction of molecular oxygen"/>
    <property type="evidence" value="ECO:0007669"/>
    <property type="project" value="UniProtKB-ARBA"/>
</dbReference>
<evidence type="ECO:0000256" key="3">
    <source>
        <dbReference type="ARBA" id="ARBA00022723"/>
    </source>
</evidence>
<sequence>MTLTENSPQCIDSVQADASKKYFTLLPREYYISEDIFIQEKQNFLLQHWHFATHVSDIPKAGDYVVVELLGESVIVMRGRDGRISAVNNVCRHRGHSICVEPKGNKRRLTCPYHAWTYDLEGKLIAAPSLDDGTHIDYSDWGLKKVYVEVWRGCVFIALREPMEKSLSARLDAVAPQMLPLELENVRKVAESTHVMNANWKVLVENYHECYHCAGNHPELNGAMDLDGMYEETNNPDRLTQFYGGGAPVRPGMVSLTMDGQPGSRPLLGEYGRGRPTPEAFNAGFAIWPMLTKGIFSPDHGTIQTARPLRHDRVEWTTRWYVHKDAAKGDYDVDKLMAVWDATNRQDMDLVLGTYAGVCSEAFEPGPLSVAREPALLAFIDLYKKLMGIDL</sequence>
<dbReference type="PANTHER" id="PTHR43756">
    <property type="entry name" value="CHOLINE MONOOXYGENASE, CHLOROPLASTIC"/>
    <property type="match status" value="1"/>
</dbReference>
<dbReference type="InterPro" id="IPR017941">
    <property type="entry name" value="Rieske_2Fe-2S"/>
</dbReference>
<evidence type="ECO:0000256" key="6">
    <source>
        <dbReference type="ARBA" id="ARBA00023014"/>
    </source>
</evidence>
<keyword evidence="5" id="KW-0408">Iron</keyword>
<dbReference type="InterPro" id="IPR001663">
    <property type="entry name" value="Rng_hydr_dOase-A"/>
</dbReference>
<gene>
    <name evidence="9" type="ORF">W59_01399</name>
</gene>
<dbReference type="PANTHER" id="PTHR43756:SF5">
    <property type="entry name" value="CHOLINE MONOOXYGENASE, CHLOROPLASTIC"/>
    <property type="match status" value="1"/>
</dbReference>
<dbReference type="RefSeq" id="WP_007295712.1">
    <property type="nucleotide sequence ID" value="NZ_AJJH01000010.1"/>
</dbReference>
<dbReference type="Pfam" id="PF00355">
    <property type="entry name" value="Rieske"/>
    <property type="match status" value="1"/>
</dbReference>
<accession>I0WZG8</accession>